<comment type="caution">
    <text evidence="3">The sequence shown here is derived from an EMBL/GenBank/DDBJ whole genome shotgun (WGS) entry which is preliminary data.</text>
</comment>
<protein>
    <recommendedName>
        <fullName evidence="2">C2H2-type domain-containing protein</fullName>
    </recommendedName>
</protein>
<evidence type="ECO:0000313" key="3">
    <source>
        <dbReference type="EMBL" id="KAJ6647765.1"/>
    </source>
</evidence>
<keyword evidence="1" id="KW-0862">Zinc</keyword>
<dbReference type="OrthoDB" id="10025005at2759"/>
<sequence>MKKPLRADMEPERDEKLFICPICERGFKKMGYLKQHWTKKHKVEEINDIIASVTDQSNKESMIDDNNHPDSPPWNKFQIISDSDTGVSYNQFDVIEKDKTGDCLFASVLEFLRIRKDIFPTPPKDVSDLRTMAVNHILKRDTDGHQSNFERFQFNRIENLRNEIPSFSLQDTTLENLKSDYYEYMSTPHKYGTMTELCAMAEIFNFGFWVIRQTDQSSYSCYDYGSVNVMLRNKPLEAIHLLFTGNVDEGHFRLLLPKDKSHHTVEPGRYMLLDSYTSSKLTSIAPLNFTALNNDEVNDETNINDEGGALGSDSSFEDFVIVLAR</sequence>
<dbReference type="PROSITE" id="PS50157">
    <property type="entry name" value="ZINC_FINGER_C2H2_2"/>
    <property type="match status" value="1"/>
</dbReference>
<dbReference type="GO" id="GO:0008270">
    <property type="term" value="F:zinc ion binding"/>
    <property type="evidence" value="ECO:0007669"/>
    <property type="project" value="UniProtKB-KW"/>
</dbReference>
<dbReference type="EMBL" id="WJQU01000001">
    <property type="protein sequence ID" value="KAJ6647765.1"/>
    <property type="molecule type" value="Genomic_DNA"/>
</dbReference>
<accession>A0A9Q0S8Y1</accession>
<dbReference type="Gene3D" id="3.30.160.60">
    <property type="entry name" value="Classic Zinc Finger"/>
    <property type="match status" value="1"/>
</dbReference>
<dbReference type="Gene3D" id="3.90.70.80">
    <property type="match status" value="1"/>
</dbReference>
<dbReference type="Pfam" id="PF02338">
    <property type="entry name" value="OTU"/>
    <property type="match status" value="1"/>
</dbReference>
<evidence type="ECO:0000256" key="1">
    <source>
        <dbReference type="PROSITE-ProRule" id="PRU00042"/>
    </source>
</evidence>
<organism evidence="3 4">
    <name type="scientific">Pseudolycoriella hygida</name>
    <dbReference type="NCBI Taxonomy" id="35572"/>
    <lineage>
        <taxon>Eukaryota</taxon>
        <taxon>Metazoa</taxon>
        <taxon>Ecdysozoa</taxon>
        <taxon>Arthropoda</taxon>
        <taxon>Hexapoda</taxon>
        <taxon>Insecta</taxon>
        <taxon>Pterygota</taxon>
        <taxon>Neoptera</taxon>
        <taxon>Endopterygota</taxon>
        <taxon>Diptera</taxon>
        <taxon>Nematocera</taxon>
        <taxon>Sciaroidea</taxon>
        <taxon>Sciaridae</taxon>
        <taxon>Pseudolycoriella</taxon>
    </lineage>
</organism>
<keyword evidence="1" id="KW-0863">Zinc-finger</keyword>
<dbReference type="InterPro" id="IPR003323">
    <property type="entry name" value="OTU_dom"/>
</dbReference>
<dbReference type="InterPro" id="IPR013087">
    <property type="entry name" value="Znf_C2H2_type"/>
</dbReference>
<keyword evidence="4" id="KW-1185">Reference proteome</keyword>
<dbReference type="Proteomes" id="UP001151699">
    <property type="component" value="Chromosome A"/>
</dbReference>
<reference evidence="3" key="1">
    <citation type="submission" date="2022-07" db="EMBL/GenBank/DDBJ databases">
        <authorList>
            <person name="Trinca V."/>
            <person name="Uliana J.V.C."/>
            <person name="Torres T.T."/>
            <person name="Ward R.J."/>
            <person name="Monesi N."/>
        </authorList>
    </citation>
    <scope>NUCLEOTIDE SEQUENCE</scope>
    <source>
        <strain evidence="3">HSMRA1968</strain>
        <tissue evidence="3">Whole embryos</tissue>
    </source>
</reference>
<name>A0A9Q0S8Y1_9DIPT</name>
<evidence type="ECO:0000313" key="4">
    <source>
        <dbReference type="Proteomes" id="UP001151699"/>
    </source>
</evidence>
<evidence type="ECO:0000259" key="2">
    <source>
        <dbReference type="PROSITE" id="PS50157"/>
    </source>
</evidence>
<dbReference type="PROSITE" id="PS00028">
    <property type="entry name" value="ZINC_FINGER_C2H2_1"/>
    <property type="match status" value="1"/>
</dbReference>
<proteinExistence type="predicted"/>
<feature type="domain" description="C2H2-type" evidence="2">
    <location>
        <begin position="18"/>
        <end position="46"/>
    </location>
</feature>
<dbReference type="AlphaFoldDB" id="A0A9Q0S8Y1"/>
<gene>
    <name evidence="3" type="ORF">Bhyg_02988</name>
</gene>
<keyword evidence="1" id="KW-0479">Metal-binding</keyword>